<feature type="region of interest" description="Disordered" evidence="1">
    <location>
        <begin position="1"/>
        <end position="31"/>
    </location>
</feature>
<evidence type="ECO:0000256" key="1">
    <source>
        <dbReference type="SAM" id="MobiDB-lite"/>
    </source>
</evidence>
<protein>
    <submittedName>
        <fullName evidence="2">Uncharacterized protein</fullName>
    </submittedName>
</protein>
<name>A0A9Q0MCT9_BLOTA</name>
<organism evidence="2 3">
    <name type="scientific">Blomia tropicalis</name>
    <name type="common">Mite</name>
    <dbReference type="NCBI Taxonomy" id="40697"/>
    <lineage>
        <taxon>Eukaryota</taxon>
        <taxon>Metazoa</taxon>
        <taxon>Ecdysozoa</taxon>
        <taxon>Arthropoda</taxon>
        <taxon>Chelicerata</taxon>
        <taxon>Arachnida</taxon>
        <taxon>Acari</taxon>
        <taxon>Acariformes</taxon>
        <taxon>Sarcoptiformes</taxon>
        <taxon>Astigmata</taxon>
        <taxon>Glycyphagoidea</taxon>
        <taxon>Echimyopodidae</taxon>
        <taxon>Blomia</taxon>
    </lineage>
</organism>
<proteinExistence type="predicted"/>
<feature type="non-terminal residue" evidence="2">
    <location>
        <position position="67"/>
    </location>
</feature>
<comment type="caution">
    <text evidence="2">The sequence shown here is derived from an EMBL/GenBank/DDBJ whole genome shotgun (WGS) entry which is preliminary data.</text>
</comment>
<evidence type="ECO:0000313" key="3">
    <source>
        <dbReference type="Proteomes" id="UP001142055"/>
    </source>
</evidence>
<gene>
    <name evidence="2" type="ORF">RDWZM_001894</name>
</gene>
<dbReference type="Proteomes" id="UP001142055">
    <property type="component" value="Chromosome 1"/>
</dbReference>
<evidence type="ECO:0000313" key="2">
    <source>
        <dbReference type="EMBL" id="KAJ6223349.1"/>
    </source>
</evidence>
<feature type="compositionally biased region" description="Basic residues" evidence="1">
    <location>
        <begin position="56"/>
        <end position="67"/>
    </location>
</feature>
<feature type="non-terminal residue" evidence="2">
    <location>
        <position position="1"/>
    </location>
</feature>
<feature type="region of interest" description="Disordered" evidence="1">
    <location>
        <begin position="44"/>
        <end position="67"/>
    </location>
</feature>
<feature type="compositionally biased region" description="Basic and acidic residues" evidence="1">
    <location>
        <begin position="1"/>
        <end position="19"/>
    </location>
</feature>
<dbReference type="AlphaFoldDB" id="A0A9Q0MCT9"/>
<dbReference type="EMBL" id="JAPWDV010000001">
    <property type="protein sequence ID" value="KAJ6223349.1"/>
    <property type="molecule type" value="Genomic_DNA"/>
</dbReference>
<keyword evidence="3" id="KW-1185">Reference proteome</keyword>
<sequence length="67" mass="8049">KNLEEEDEEGKKTFEEIHDPAINQHNPSNGITMNVRMRHFRSTLYSRGQMMESSPKKKKKKRTRDRF</sequence>
<reference evidence="2" key="1">
    <citation type="submission" date="2022-12" db="EMBL/GenBank/DDBJ databases">
        <title>Genome assemblies of Blomia tropicalis.</title>
        <authorList>
            <person name="Cui Y."/>
        </authorList>
    </citation>
    <scope>NUCLEOTIDE SEQUENCE</scope>
    <source>
        <tissue evidence="2">Adult mites</tissue>
    </source>
</reference>
<accession>A0A9Q0MCT9</accession>